<evidence type="ECO:0000313" key="13">
    <source>
        <dbReference type="EnsemblMetazoa" id="ASIC016679-PA"/>
    </source>
</evidence>
<evidence type="ECO:0000256" key="10">
    <source>
        <dbReference type="SAM" id="MobiDB-lite"/>
    </source>
</evidence>
<evidence type="ECO:0000256" key="5">
    <source>
        <dbReference type="ARBA" id="ARBA00022737"/>
    </source>
</evidence>
<dbReference type="GO" id="GO:0005813">
    <property type="term" value="C:centrosome"/>
    <property type="evidence" value="ECO:0007669"/>
    <property type="project" value="UniProtKB-SubCell"/>
</dbReference>
<feature type="region of interest" description="Disordered" evidence="10">
    <location>
        <begin position="1076"/>
        <end position="1100"/>
    </location>
</feature>
<dbReference type="PANTHER" id="PTHR19853">
    <property type="entry name" value="WD REPEAT CONTAINING PROTEIN 3 WDR3"/>
    <property type="match status" value="1"/>
</dbReference>
<keyword evidence="14" id="KW-1185">Reference proteome</keyword>
<evidence type="ECO:0000259" key="11">
    <source>
        <dbReference type="PROSITE" id="PS50086"/>
    </source>
</evidence>
<dbReference type="InterPro" id="IPR035969">
    <property type="entry name" value="Rab-GAP_TBC_sf"/>
</dbReference>
<dbReference type="Proteomes" id="UP000030765">
    <property type="component" value="Unassembled WGS sequence"/>
</dbReference>
<evidence type="ECO:0000256" key="9">
    <source>
        <dbReference type="SAM" id="Coils"/>
    </source>
</evidence>
<evidence type="ECO:0000256" key="8">
    <source>
        <dbReference type="ARBA" id="ARBA00023273"/>
    </source>
</evidence>
<dbReference type="GO" id="GO:0036064">
    <property type="term" value="C:ciliary basal body"/>
    <property type="evidence" value="ECO:0007669"/>
    <property type="project" value="TreeGrafter"/>
</dbReference>
<sequence length="1114" mass="125634">MEVNTSSAVTQGKAGFKFSSASDDILLNIHHTVDNNSDGTILRVRFTAAGFSANNERLIAVDHRGNVFVFYLIGQKYWLLAEKLKKITVIEGLSGGNLVACANKEGMVYVVDIDEKQPTVKIKALPASVLGLAQSPDPVQFNPHLKPQTYNTGTCSRYLLVNGQQSAKVYQADGLTEVSSLNYGFTSHSAVHLKEWHWFSGPNGPSLISYSASGIIKAYRINFTLIKELNVTRLIGLYLKNTSAQLIEFGPTANAGGGGDVPDKMERVIKRITEDSPNGFVKAAQVSPDGRYYALLCSNNSLAFLALESWLVCRVVAFSNLFIMRYAFLPNATTSATGPHQRPCPSVSIALVAQTVDNDLMLLNFGQCNRKHPPTLLPLAMRNRALRSEKSKCYKFCPAPNGRMLANVLTSGEVLLHNLDAYMQSNVASPAVSILPGTEKLAPGVTGRSQPNYYGKSLLTGSASSSSSSVTLYGSAGANRQKVKIERQMDAIQSEITKTLPKERLLPIVKEYGEYPPKHRPTIWRTLLELPSDAESFGALLQRGHHPCVASLDERRFPSQDSRTVRNVKKIVSCLAHWCPVFGLIDYLPYFVFPFVRQHPNDALVAFETVATVLLNQCQLWFEFAPLEPWNYLAMVENVLAEFEPRLMSFYRSHGIPSRAYTLPLMETAFSRCFLAERWVCLWDHVVSNEPYFPVFLIAAYNALHRGALISAGTGTPSPNEESITNFFHQSSSVDVRRVVRRAYDLMERCPDAIHPRNYFNSFVPLSGERRMLEEGDGRRRIPYPCAAMQQEPRIDRGTFGRTVYHSAGNNAIDFTRPRRETPSSEGGTSMDVYWPSSSVTEGYVNFCNFPKALTDVRCSETNALQAEQRRLEAKIIELEKLEHSLKDRMVNNLIRQEHEERVKKVEQNFEEAISREEQRIEMQRKLLLLHRKQLRERESELSLDLHNAKLINDATVRERELDGLLKKLQRERQREETDLLFAEEDIKLKELELLAHYRSETMPPPVLESATSDECRRPDHPRYQQALEQLAVQKQKLYDEIDRTYSSLGMPIASNEYTYRTVTELRKVASVASNERYPSKVHNHPVKEQQPPKSRPIHAVTSQVKVCKLRSKP</sequence>
<dbReference type="SUPFAM" id="SSF47923">
    <property type="entry name" value="Ypt/Rab-GAP domain of gyp1p"/>
    <property type="match status" value="1"/>
</dbReference>
<dbReference type="GO" id="GO:0060271">
    <property type="term" value="P:cilium assembly"/>
    <property type="evidence" value="ECO:0007669"/>
    <property type="project" value="TreeGrafter"/>
</dbReference>
<dbReference type="OrthoDB" id="5578278at2759"/>
<feature type="coiled-coil region" evidence="9">
    <location>
        <begin position="862"/>
        <end position="916"/>
    </location>
</feature>
<dbReference type="STRING" id="74873.A0A084WEN6"/>
<evidence type="ECO:0000313" key="12">
    <source>
        <dbReference type="EMBL" id="KFB48680.1"/>
    </source>
</evidence>
<accession>A0A084WEN6</accession>
<evidence type="ECO:0000256" key="1">
    <source>
        <dbReference type="ARBA" id="ARBA00004138"/>
    </source>
</evidence>
<evidence type="ECO:0000256" key="7">
    <source>
        <dbReference type="ARBA" id="ARBA00023212"/>
    </source>
</evidence>
<dbReference type="SUPFAM" id="SSF50978">
    <property type="entry name" value="WD40 repeat-like"/>
    <property type="match status" value="1"/>
</dbReference>
<name>A0A084WEN6_ANOSI</name>
<dbReference type="Gene3D" id="1.10.472.80">
    <property type="entry name" value="Ypt/Rab-GAP domain of gyp1p, domain 3"/>
    <property type="match status" value="1"/>
</dbReference>
<dbReference type="InterPro" id="IPR036322">
    <property type="entry name" value="WD40_repeat_dom_sf"/>
</dbReference>
<dbReference type="EMBL" id="ATLV01023241">
    <property type="status" value="NOT_ANNOTATED_CDS"/>
    <property type="molecule type" value="Genomic_DNA"/>
</dbReference>
<keyword evidence="3" id="KW-0963">Cytoplasm</keyword>
<protein>
    <submittedName>
        <fullName evidence="12">AGAP006158-PA-like protein</fullName>
    </submittedName>
    <submittedName>
        <fullName evidence="13">Rab-GAP TBC domain-containing protein</fullName>
    </submittedName>
</protein>
<dbReference type="InterPro" id="IPR051570">
    <property type="entry name" value="TBC1_cilium_biogenesis"/>
</dbReference>
<reference evidence="12 14" key="1">
    <citation type="journal article" date="2014" name="BMC Genomics">
        <title>Genome sequence of Anopheles sinensis provides insight into genetics basis of mosquito competence for malaria parasites.</title>
        <authorList>
            <person name="Zhou D."/>
            <person name="Zhang D."/>
            <person name="Ding G."/>
            <person name="Shi L."/>
            <person name="Hou Q."/>
            <person name="Ye Y."/>
            <person name="Xu Y."/>
            <person name="Zhou H."/>
            <person name="Xiong C."/>
            <person name="Li S."/>
            <person name="Yu J."/>
            <person name="Hong S."/>
            <person name="Yu X."/>
            <person name="Zou P."/>
            <person name="Chen C."/>
            <person name="Chang X."/>
            <person name="Wang W."/>
            <person name="Lv Y."/>
            <person name="Sun Y."/>
            <person name="Ma L."/>
            <person name="Shen B."/>
            <person name="Zhu C."/>
        </authorList>
    </citation>
    <scope>NUCLEOTIDE SEQUENCE [LARGE SCALE GENOMIC DNA]</scope>
</reference>
<dbReference type="OMA" id="FTANNER"/>
<keyword evidence="8" id="KW-0966">Cell projection</keyword>
<dbReference type="VEuPathDB" id="VectorBase:ASIC016679"/>
<dbReference type="Gene3D" id="2.130.10.10">
    <property type="entry name" value="YVTN repeat-like/Quinoprotein amine dehydrogenase"/>
    <property type="match status" value="1"/>
</dbReference>
<keyword evidence="4" id="KW-0853">WD repeat</keyword>
<feature type="domain" description="Rab-GAP TBC" evidence="11">
    <location>
        <begin position="514"/>
        <end position="690"/>
    </location>
</feature>
<dbReference type="VEuPathDB" id="VectorBase:ASIS009773"/>
<keyword evidence="7" id="KW-0206">Cytoskeleton</keyword>
<evidence type="ECO:0000256" key="6">
    <source>
        <dbReference type="ARBA" id="ARBA00023054"/>
    </source>
</evidence>
<dbReference type="PANTHER" id="PTHR19853:SF1">
    <property type="entry name" value="TBC1 DOMAIN FAMILY MEMBER 31"/>
    <property type="match status" value="1"/>
</dbReference>
<dbReference type="InterPro" id="IPR015943">
    <property type="entry name" value="WD40/YVTN_repeat-like_dom_sf"/>
</dbReference>
<gene>
    <name evidence="12" type="ORF">ZHAS_00016679</name>
</gene>
<dbReference type="AlphaFoldDB" id="A0A084WEN6"/>
<evidence type="ECO:0000256" key="3">
    <source>
        <dbReference type="ARBA" id="ARBA00022490"/>
    </source>
</evidence>
<keyword evidence="5" id="KW-0677">Repeat</keyword>
<evidence type="ECO:0000256" key="2">
    <source>
        <dbReference type="ARBA" id="ARBA00004300"/>
    </source>
</evidence>
<organism evidence="12">
    <name type="scientific">Anopheles sinensis</name>
    <name type="common">Mosquito</name>
    <dbReference type="NCBI Taxonomy" id="74873"/>
    <lineage>
        <taxon>Eukaryota</taxon>
        <taxon>Metazoa</taxon>
        <taxon>Ecdysozoa</taxon>
        <taxon>Arthropoda</taxon>
        <taxon>Hexapoda</taxon>
        <taxon>Insecta</taxon>
        <taxon>Pterygota</taxon>
        <taxon>Neoptera</taxon>
        <taxon>Endopterygota</taxon>
        <taxon>Diptera</taxon>
        <taxon>Nematocera</taxon>
        <taxon>Culicoidea</taxon>
        <taxon>Culicidae</taxon>
        <taxon>Anophelinae</taxon>
        <taxon>Anopheles</taxon>
    </lineage>
</organism>
<keyword evidence="6 9" id="KW-0175">Coiled coil</keyword>
<dbReference type="InterPro" id="IPR000195">
    <property type="entry name" value="Rab-GAP-TBC_dom"/>
</dbReference>
<evidence type="ECO:0000313" key="14">
    <source>
        <dbReference type="Proteomes" id="UP000030765"/>
    </source>
</evidence>
<dbReference type="Pfam" id="PF00566">
    <property type="entry name" value="RabGAP-TBC"/>
    <property type="match status" value="1"/>
</dbReference>
<proteinExistence type="predicted"/>
<comment type="subcellular location">
    <subcellularLocation>
        <location evidence="1">Cell projection</location>
        <location evidence="1">Cilium</location>
    </subcellularLocation>
    <subcellularLocation>
        <location evidence="2">Cytoplasm</location>
        <location evidence="2">Cytoskeleton</location>
        <location evidence="2">Microtubule organizing center</location>
        <location evidence="2">Centrosome</location>
    </subcellularLocation>
</comment>
<dbReference type="EnsemblMetazoa" id="ASIC016679-RA">
    <property type="protein sequence ID" value="ASIC016679-PA"/>
    <property type="gene ID" value="ASIC016679"/>
</dbReference>
<feature type="coiled-coil region" evidence="9">
    <location>
        <begin position="952"/>
        <end position="986"/>
    </location>
</feature>
<dbReference type="PROSITE" id="PS50086">
    <property type="entry name" value="TBC_RABGAP"/>
    <property type="match status" value="1"/>
</dbReference>
<reference evidence="13" key="2">
    <citation type="submission" date="2020-05" db="UniProtKB">
        <authorList>
            <consortium name="EnsemblMetazoa"/>
        </authorList>
    </citation>
    <scope>IDENTIFICATION</scope>
</reference>
<evidence type="ECO:0000256" key="4">
    <source>
        <dbReference type="ARBA" id="ARBA00022574"/>
    </source>
</evidence>
<dbReference type="EMBL" id="KE525341">
    <property type="protein sequence ID" value="KFB48680.1"/>
    <property type="molecule type" value="Genomic_DNA"/>
</dbReference>